<accession>G5AEZ2</accession>
<dbReference type="KEGG" id="psoj:PHYSODRAFT_341980"/>
<dbReference type="EMBL" id="JH159165">
    <property type="protein sequence ID" value="EGZ05782.1"/>
    <property type="molecule type" value="Genomic_DNA"/>
</dbReference>
<organism evidence="2 3">
    <name type="scientific">Phytophthora sojae (strain P6497)</name>
    <name type="common">Soybean stem and root rot agent</name>
    <name type="synonym">Phytophthora megasperma f. sp. glycines</name>
    <dbReference type="NCBI Taxonomy" id="1094619"/>
    <lineage>
        <taxon>Eukaryota</taxon>
        <taxon>Sar</taxon>
        <taxon>Stramenopiles</taxon>
        <taxon>Oomycota</taxon>
        <taxon>Peronosporomycetes</taxon>
        <taxon>Peronosporales</taxon>
        <taxon>Peronosporaceae</taxon>
        <taxon>Phytophthora</taxon>
    </lineage>
</organism>
<proteinExistence type="predicted"/>
<dbReference type="GeneID" id="20648191"/>
<name>G5AEZ2_PHYSP</name>
<protein>
    <submittedName>
        <fullName evidence="2">Uncharacterized protein</fullName>
    </submittedName>
</protein>
<dbReference type="Proteomes" id="UP000002640">
    <property type="component" value="Unassembled WGS sequence"/>
</dbReference>
<dbReference type="RefSeq" id="XP_009538643.1">
    <property type="nucleotide sequence ID" value="XM_009540348.1"/>
</dbReference>
<dbReference type="AlphaFoldDB" id="G5AEZ2"/>
<evidence type="ECO:0000313" key="3">
    <source>
        <dbReference type="Proteomes" id="UP000002640"/>
    </source>
</evidence>
<gene>
    <name evidence="2" type="ORF">PHYSODRAFT_341980</name>
</gene>
<sequence>MPSLGKARAPASARVEVDWSDYSSEDEDLGHVLAVEDDDKRVIEAELIEEEARRLNLQEWIGSCSSYKASGQYFEQLELESLRARNAAMLAPPHPPPPGKVAPSLPPPAPGSPTRPDPEVQALQASLDKLQQTVSELLQMRMRGGCTSYRQLALVEKLRSQMVQQQNEELRPKLRKARDTLGHYYHFLGRVRRLRIVRQELSRLLGETPHNEIPATDINES</sequence>
<reference evidence="2 3" key="1">
    <citation type="journal article" date="2006" name="Science">
        <title>Phytophthora genome sequences uncover evolutionary origins and mechanisms of pathogenesis.</title>
        <authorList>
            <person name="Tyler B.M."/>
            <person name="Tripathy S."/>
            <person name="Zhang X."/>
            <person name="Dehal P."/>
            <person name="Jiang R.H."/>
            <person name="Aerts A."/>
            <person name="Arredondo F.D."/>
            <person name="Baxter L."/>
            <person name="Bensasson D."/>
            <person name="Beynon J.L."/>
            <person name="Chapman J."/>
            <person name="Damasceno C.M."/>
            <person name="Dorrance A.E."/>
            <person name="Dou D."/>
            <person name="Dickerman A.W."/>
            <person name="Dubchak I.L."/>
            <person name="Garbelotto M."/>
            <person name="Gijzen M."/>
            <person name="Gordon S.G."/>
            <person name="Govers F."/>
            <person name="Grunwald N.J."/>
            <person name="Huang W."/>
            <person name="Ivors K.L."/>
            <person name="Jones R.W."/>
            <person name="Kamoun S."/>
            <person name="Krampis K."/>
            <person name="Lamour K.H."/>
            <person name="Lee M.K."/>
            <person name="McDonald W.H."/>
            <person name="Medina M."/>
            <person name="Meijer H.J."/>
            <person name="Nordberg E.K."/>
            <person name="Maclean D.J."/>
            <person name="Ospina-Giraldo M.D."/>
            <person name="Morris P.F."/>
            <person name="Phuntumart V."/>
            <person name="Putnam N.H."/>
            <person name="Rash S."/>
            <person name="Rose J.K."/>
            <person name="Sakihama Y."/>
            <person name="Salamov A.A."/>
            <person name="Savidor A."/>
            <person name="Scheuring C.F."/>
            <person name="Smith B.M."/>
            <person name="Sobral B.W."/>
            <person name="Terry A."/>
            <person name="Torto-Alalibo T.A."/>
            <person name="Win J."/>
            <person name="Xu Z."/>
            <person name="Zhang H."/>
            <person name="Grigoriev I.V."/>
            <person name="Rokhsar D.S."/>
            <person name="Boore J.L."/>
        </authorList>
    </citation>
    <scope>NUCLEOTIDE SEQUENCE [LARGE SCALE GENOMIC DNA]</scope>
    <source>
        <strain evidence="2 3">P6497</strain>
    </source>
</reference>
<evidence type="ECO:0000313" key="2">
    <source>
        <dbReference type="EMBL" id="EGZ05782.1"/>
    </source>
</evidence>
<feature type="region of interest" description="Disordered" evidence="1">
    <location>
        <begin position="89"/>
        <end position="119"/>
    </location>
</feature>
<evidence type="ECO:0000256" key="1">
    <source>
        <dbReference type="SAM" id="MobiDB-lite"/>
    </source>
</evidence>
<keyword evidence="3" id="KW-1185">Reference proteome</keyword>
<feature type="compositionally biased region" description="Pro residues" evidence="1">
    <location>
        <begin position="92"/>
        <end position="115"/>
    </location>
</feature>
<dbReference type="InParanoid" id="G5AEZ2"/>